<sequence>MNTLLALILIAGCAAAGPVSDVSAEPSNNLNCLEREDEFFSCICVKAINALDRAARSSDINVIDGVTFVRDTPLERIGKSLKTNEEEIMNELPRDYSDRAIKLLNMLYDSTTSFMKSHSLRLSMPEGVTAREGRAKIKKMILPLIAAAGIKIFALVPILLGSLGVLALKALFFGKIALIVAGVMAFQRLFGSGSGVGGIFNKNPAPIWYDNGAAGSWAANAGSGLQQQGYRSLNNKVDAHDLAYSAYAPVAGESN</sequence>
<evidence type="ECO:0000313" key="4">
    <source>
        <dbReference type="Proteomes" id="UP001430953"/>
    </source>
</evidence>
<accession>A0AAW2EPZ3</accession>
<name>A0AAW2EPZ3_9HYME</name>
<proteinExistence type="predicted"/>
<dbReference type="EMBL" id="JADYXP020000019">
    <property type="protein sequence ID" value="KAL0105070.1"/>
    <property type="molecule type" value="Genomic_DNA"/>
</dbReference>
<gene>
    <name evidence="3" type="ORF">PUN28_016602</name>
</gene>
<feature type="chain" id="PRO_5043845052" evidence="2">
    <location>
        <begin position="17"/>
        <end position="255"/>
    </location>
</feature>
<protein>
    <submittedName>
        <fullName evidence="3">Uncharacterized protein</fullName>
    </submittedName>
</protein>
<keyword evidence="1" id="KW-1133">Transmembrane helix</keyword>
<comment type="caution">
    <text evidence="3">The sequence shown here is derived from an EMBL/GenBank/DDBJ whole genome shotgun (WGS) entry which is preliminary data.</text>
</comment>
<dbReference type="PANTHER" id="PTHR21879">
    <property type="entry name" value="FI03362P-RELATED-RELATED"/>
    <property type="match status" value="1"/>
</dbReference>
<dbReference type="Proteomes" id="UP001430953">
    <property type="component" value="Unassembled WGS sequence"/>
</dbReference>
<evidence type="ECO:0000313" key="3">
    <source>
        <dbReference type="EMBL" id="KAL0105070.1"/>
    </source>
</evidence>
<keyword evidence="1" id="KW-0812">Transmembrane</keyword>
<keyword evidence="1" id="KW-0472">Membrane</keyword>
<feature type="signal peptide" evidence="2">
    <location>
        <begin position="1"/>
        <end position="16"/>
    </location>
</feature>
<dbReference type="GO" id="GO:0016020">
    <property type="term" value="C:membrane"/>
    <property type="evidence" value="ECO:0007669"/>
    <property type="project" value="TreeGrafter"/>
</dbReference>
<feature type="transmembrane region" description="Helical" evidence="1">
    <location>
        <begin position="140"/>
        <end position="160"/>
    </location>
</feature>
<keyword evidence="4" id="KW-1185">Reference proteome</keyword>
<evidence type="ECO:0000256" key="2">
    <source>
        <dbReference type="SAM" id="SignalP"/>
    </source>
</evidence>
<dbReference type="InterPro" id="IPR012464">
    <property type="entry name" value="DUF1676"/>
</dbReference>
<dbReference type="PANTHER" id="PTHR21879:SF17">
    <property type="entry name" value="LD24139P"/>
    <property type="match status" value="1"/>
</dbReference>
<feature type="transmembrane region" description="Helical" evidence="1">
    <location>
        <begin position="172"/>
        <end position="190"/>
    </location>
</feature>
<organism evidence="3 4">
    <name type="scientific">Cardiocondyla obscurior</name>
    <dbReference type="NCBI Taxonomy" id="286306"/>
    <lineage>
        <taxon>Eukaryota</taxon>
        <taxon>Metazoa</taxon>
        <taxon>Ecdysozoa</taxon>
        <taxon>Arthropoda</taxon>
        <taxon>Hexapoda</taxon>
        <taxon>Insecta</taxon>
        <taxon>Pterygota</taxon>
        <taxon>Neoptera</taxon>
        <taxon>Endopterygota</taxon>
        <taxon>Hymenoptera</taxon>
        <taxon>Apocrita</taxon>
        <taxon>Aculeata</taxon>
        <taxon>Formicoidea</taxon>
        <taxon>Formicidae</taxon>
        <taxon>Myrmicinae</taxon>
        <taxon>Cardiocondyla</taxon>
    </lineage>
</organism>
<dbReference type="AlphaFoldDB" id="A0AAW2EPZ3"/>
<evidence type="ECO:0000256" key="1">
    <source>
        <dbReference type="SAM" id="Phobius"/>
    </source>
</evidence>
<reference evidence="3 4" key="1">
    <citation type="submission" date="2023-03" db="EMBL/GenBank/DDBJ databases">
        <title>High recombination rates correlate with genetic variation in Cardiocondyla obscurior ants.</title>
        <authorList>
            <person name="Errbii M."/>
        </authorList>
    </citation>
    <scope>NUCLEOTIDE SEQUENCE [LARGE SCALE GENOMIC DNA]</scope>
    <source>
        <strain evidence="3">Alpha-2009</strain>
        <tissue evidence="3">Whole body</tissue>
    </source>
</reference>
<keyword evidence="2" id="KW-0732">Signal</keyword>
<dbReference type="Pfam" id="PF07898">
    <property type="entry name" value="DUF1676"/>
    <property type="match status" value="1"/>
</dbReference>